<protein>
    <submittedName>
        <fullName evidence="1">Uncharacterized protein</fullName>
    </submittedName>
</protein>
<accession>A0A1H3VXH3</accession>
<dbReference type="RefSeq" id="WP_092131509.1">
    <property type="nucleotide sequence ID" value="NZ_FNQK01000002.1"/>
</dbReference>
<dbReference type="STRING" id="283786.SAMN04487990_10259"/>
<name>A0A1H3VXH3_BIZPA</name>
<organism evidence="1 2">
    <name type="scientific">Bizionia paragorgiae</name>
    <dbReference type="NCBI Taxonomy" id="283786"/>
    <lineage>
        <taxon>Bacteria</taxon>
        <taxon>Pseudomonadati</taxon>
        <taxon>Bacteroidota</taxon>
        <taxon>Flavobacteriia</taxon>
        <taxon>Flavobacteriales</taxon>
        <taxon>Flavobacteriaceae</taxon>
        <taxon>Bizionia</taxon>
    </lineage>
</organism>
<dbReference type="OrthoDB" id="1443931at2"/>
<dbReference type="AlphaFoldDB" id="A0A1H3VXH3"/>
<sequence>MRFITKDALKLLVKKESLTYEYNIFVSQIRFNMKFIYSFFVLITLMSCNSKSETGTQVETQVSDRSSITKEDIAKLKYVDYSVDAKAKTTLDSWQAYSDISRAISQVKIADLSFFTSDEEIFMSTVKELGTTIPIKINSDPIQARVLALTTKMYKLEETINLKTSDKKEKLSSIKDVLQAFSYLTLQVNKKYEKEAQNIIKPVFDEIEME</sequence>
<proteinExistence type="predicted"/>
<evidence type="ECO:0000313" key="2">
    <source>
        <dbReference type="Proteomes" id="UP000198846"/>
    </source>
</evidence>
<gene>
    <name evidence="1" type="ORF">SAMN04487990_10259</name>
</gene>
<dbReference type="EMBL" id="FNQK01000002">
    <property type="protein sequence ID" value="SDZ78748.1"/>
    <property type="molecule type" value="Genomic_DNA"/>
</dbReference>
<evidence type="ECO:0000313" key="1">
    <source>
        <dbReference type="EMBL" id="SDZ78748.1"/>
    </source>
</evidence>
<keyword evidence="2" id="KW-1185">Reference proteome</keyword>
<dbReference type="Proteomes" id="UP000198846">
    <property type="component" value="Unassembled WGS sequence"/>
</dbReference>
<reference evidence="2" key="1">
    <citation type="submission" date="2016-10" db="EMBL/GenBank/DDBJ databases">
        <authorList>
            <person name="Varghese N."/>
            <person name="Submissions S."/>
        </authorList>
    </citation>
    <scope>NUCLEOTIDE SEQUENCE [LARGE SCALE GENOMIC DNA]</scope>
    <source>
        <strain evidence="2">DSM 23842</strain>
    </source>
</reference>